<feature type="signal peptide" evidence="1">
    <location>
        <begin position="1"/>
        <end position="20"/>
    </location>
</feature>
<keyword evidence="3" id="KW-1185">Reference proteome</keyword>
<dbReference type="AlphaFoldDB" id="A0A9P4X6T3"/>
<organism evidence="2 3">
    <name type="scientific">Trichoderma lentiforme</name>
    <dbReference type="NCBI Taxonomy" id="1567552"/>
    <lineage>
        <taxon>Eukaryota</taxon>
        <taxon>Fungi</taxon>
        <taxon>Dikarya</taxon>
        <taxon>Ascomycota</taxon>
        <taxon>Pezizomycotina</taxon>
        <taxon>Sordariomycetes</taxon>
        <taxon>Hypocreomycetidae</taxon>
        <taxon>Hypocreales</taxon>
        <taxon>Hypocreaceae</taxon>
        <taxon>Trichoderma</taxon>
    </lineage>
</organism>
<accession>A0A9P4X6T3</accession>
<reference evidence="2 3" key="1">
    <citation type="submission" date="2018-06" db="EMBL/GenBank/DDBJ databases">
        <title>Genome analysis of cellulolytic fungus Trichoderma lentiforme CFAM-422.</title>
        <authorList>
            <person name="Steindorff A.S."/>
            <person name="Formighieri E.F."/>
            <person name="Midorikawa G.E.O."/>
            <person name="Tamietti M.S."/>
            <person name="Ramos E.Z."/>
            <person name="Silva A.S."/>
            <person name="Bon E.P.S."/>
            <person name="Mendes T.D."/>
            <person name="Damaso M.C.T."/>
            <person name="Favaro L.C.L."/>
        </authorList>
    </citation>
    <scope>NUCLEOTIDE SEQUENCE [LARGE SCALE GENOMIC DNA]</scope>
    <source>
        <strain evidence="2 3">CFAM-422</strain>
    </source>
</reference>
<name>A0A9P4X6T3_9HYPO</name>
<gene>
    <name evidence="2" type="ORF">CFAM422_010892</name>
</gene>
<keyword evidence="1" id="KW-0732">Signal</keyword>
<sequence length="99" mass="11189">MLQARLWWWLLATIAFPSQSANHHSLLQPTSTDHVTKLPPINIDDPVSSIQILPTILDLLIETKSLSLSEARAAHDMVQKYEVQSLMRPLQKFSKTTGQ</sequence>
<comment type="caution">
    <text evidence="2">The sequence shown here is derived from an EMBL/GenBank/DDBJ whole genome shotgun (WGS) entry which is preliminary data.</text>
</comment>
<protein>
    <submittedName>
        <fullName evidence="2">Uncharacterized protein</fullName>
    </submittedName>
</protein>
<dbReference type="Proteomes" id="UP000801864">
    <property type="component" value="Unassembled WGS sequence"/>
</dbReference>
<evidence type="ECO:0000313" key="3">
    <source>
        <dbReference type="Proteomes" id="UP000801864"/>
    </source>
</evidence>
<evidence type="ECO:0000313" key="2">
    <source>
        <dbReference type="EMBL" id="KAF3060623.1"/>
    </source>
</evidence>
<dbReference type="EMBL" id="QLNT01000022">
    <property type="protein sequence ID" value="KAF3060623.1"/>
    <property type="molecule type" value="Genomic_DNA"/>
</dbReference>
<proteinExistence type="predicted"/>
<evidence type="ECO:0000256" key="1">
    <source>
        <dbReference type="SAM" id="SignalP"/>
    </source>
</evidence>
<feature type="chain" id="PRO_5040173177" evidence="1">
    <location>
        <begin position="21"/>
        <end position="99"/>
    </location>
</feature>